<dbReference type="Gene3D" id="1.20.120.330">
    <property type="entry name" value="Nucleotidyltransferases domain 2"/>
    <property type="match status" value="1"/>
</dbReference>
<dbReference type="InterPro" id="IPR007842">
    <property type="entry name" value="HEPN_dom"/>
</dbReference>
<dbReference type="Proteomes" id="UP001319921">
    <property type="component" value="Chromosome"/>
</dbReference>
<dbReference type="EMBL" id="AP025226">
    <property type="protein sequence ID" value="BDB98042.1"/>
    <property type="molecule type" value="Genomic_DNA"/>
</dbReference>
<accession>A0AAQ4CQG1</accession>
<name>A0AAQ4CQG1_9CREN</name>
<evidence type="ECO:0000259" key="1">
    <source>
        <dbReference type="PROSITE" id="PS50910"/>
    </source>
</evidence>
<organism evidence="2 3">
    <name type="scientific">Saccharolobus caldissimus</name>
    <dbReference type="NCBI Taxonomy" id="1702097"/>
    <lineage>
        <taxon>Archaea</taxon>
        <taxon>Thermoproteota</taxon>
        <taxon>Thermoprotei</taxon>
        <taxon>Sulfolobales</taxon>
        <taxon>Sulfolobaceae</taxon>
        <taxon>Saccharolobus</taxon>
    </lineage>
</organism>
<dbReference type="Pfam" id="PF05168">
    <property type="entry name" value="HEPN"/>
    <property type="match status" value="1"/>
</dbReference>
<dbReference type="KEGG" id="scas:SACC_10590"/>
<dbReference type="AlphaFoldDB" id="A0AAQ4CQG1"/>
<proteinExistence type="predicted"/>
<feature type="domain" description="HEPN" evidence="1">
    <location>
        <begin position="10"/>
        <end position="123"/>
    </location>
</feature>
<evidence type="ECO:0000313" key="3">
    <source>
        <dbReference type="Proteomes" id="UP001319921"/>
    </source>
</evidence>
<protein>
    <submittedName>
        <fullName evidence="2">HEPN domain-containing protein</fullName>
    </submittedName>
</protein>
<reference evidence="2 3" key="1">
    <citation type="journal article" date="2022" name="Microbiol. Resour. Announc.">
        <title>Complete Genome Sequence of the Hyperthermophilic and Acidophilic Archaeon Saccharolobus caldissimus Strain HS-3T.</title>
        <authorList>
            <person name="Sakai H.D."/>
            <person name="Kurosawa N."/>
        </authorList>
    </citation>
    <scope>NUCLEOTIDE SEQUENCE [LARGE SCALE GENOMIC DNA]</scope>
    <source>
        <strain evidence="2 3">JCM32116</strain>
    </source>
</reference>
<evidence type="ECO:0000313" key="2">
    <source>
        <dbReference type="EMBL" id="BDB98042.1"/>
    </source>
</evidence>
<keyword evidence="3" id="KW-1185">Reference proteome</keyword>
<dbReference type="GeneID" id="68865804"/>
<dbReference type="RefSeq" id="WP_229571990.1">
    <property type="nucleotide sequence ID" value="NZ_AP025226.1"/>
</dbReference>
<sequence>MSIDLYEKLKERAKYFFEESKKDALNKHYDIALFHLEQAFQLGLKAYLLKNKGDFPKTHNLVELIKLVENDCIKRISKRRWYIISILTDAYIGSRYLLRDYSENEYRASKKFVEDALKCLNIITKD</sequence>
<gene>
    <name evidence="2" type="ORF">SACC_10590</name>
</gene>
<dbReference type="SMART" id="SM00748">
    <property type="entry name" value="HEPN"/>
    <property type="match status" value="1"/>
</dbReference>
<dbReference type="PROSITE" id="PS50910">
    <property type="entry name" value="HEPN"/>
    <property type="match status" value="1"/>
</dbReference>
<dbReference type="SUPFAM" id="SSF81593">
    <property type="entry name" value="Nucleotidyltransferase substrate binding subunit/domain"/>
    <property type="match status" value="1"/>
</dbReference>